<dbReference type="AlphaFoldDB" id="A0A9W4GXJ4"/>
<proteinExistence type="predicted"/>
<dbReference type="Proteomes" id="UP001153328">
    <property type="component" value="Unassembled WGS sequence"/>
</dbReference>
<accession>A0A9W4GXJ4</accession>
<comment type="caution">
    <text evidence="2">The sequence shown here is derived from an EMBL/GenBank/DDBJ whole genome shotgun (WGS) entry which is preliminary data.</text>
</comment>
<evidence type="ECO:0000313" key="3">
    <source>
        <dbReference type="Proteomes" id="UP001153328"/>
    </source>
</evidence>
<reference evidence="2" key="1">
    <citation type="submission" date="2021-06" db="EMBL/GenBank/DDBJ databases">
        <authorList>
            <person name="Arsene-Ploetze F."/>
        </authorList>
    </citation>
    <scope>NUCLEOTIDE SEQUENCE</scope>
    <source>
        <strain evidence="2">SBRY1</strain>
    </source>
</reference>
<feature type="region of interest" description="Disordered" evidence="1">
    <location>
        <begin position="1"/>
        <end position="33"/>
    </location>
</feature>
<dbReference type="EMBL" id="CAJVAX010000001">
    <property type="protein sequence ID" value="CAG7608778.1"/>
    <property type="molecule type" value="Genomic_DNA"/>
</dbReference>
<feature type="compositionally biased region" description="Low complexity" evidence="1">
    <location>
        <begin position="1"/>
        <end position="28"/>
    </location>
</feature>
<evidence type="ECO:0000313" key="2">
    <source>
        <dbReference type="EMBL" id="CAG7608778.1"/>
    </source>
</evidence>
<evidence type="ECO:0000256" key="1">
    <source>
        <dbReference type="SAM" id="MobiDB-lite"/>
    </source>
</evidence>
<keyword evidence="3" id="KW-1185">Reference proteome</keyword>
<sequence>MSPGPWSAPRPSTATSATAPAVSTSHPSWGDGPFRRGREWVSATCCCVAFLPAIVMGRAVPRAPDGCPLCAEAALAGGTLCGRG</sequence>
<protein>
    <submittedName>
        <fullName evidence="2">Uncharacterized protein</fullName>
    </submittedName>
</protein>
<gene>
    <name evidence="2" type="ORF">SBRY_11176</name>
</gene>
<name>A0A9W4GXJ4_9ACTN</name>
<organism evidence="2 3">
    <name type="scientific">Actinacidiphila bryophytorum</name>
    <dbReference type="NCBI Taxonomy" id="1436133"/>
    <lineage>
        <taxon>Bacteria</taxon>
        <taxon>Bacillati</taxon>
        <taxon>Actinomycetota</taxon>
        <taxon>Actinomycetes</taxon>
        <taxon>Kitasatosporales</taxon>
        <taxon>Streptomycetaceae</taxon>
        <taxon>Actinacidiphila</taxon>
    </lineage>
</organism>